<dbReference type="AlphaFoldDB" id="A0A8I0KRB2"/>
<comment type="caution">
    <text evidence="2">The sequence shown here is derived from an EMBL/GenBank/DDBJ whole genome shotgun (WGS) entry which is preliminary data.</text>
</comment>
<dbReference type="EMBL" id="JACRUO010000001">
    <property type="protein sequence ID" value="MBD3689257.1"/>
    <property type="molecule type" value="Genomic_DNA"/>
</dbReference>
<feature type="transmembrane region" description="Helical" evidence="1">
    <location>
        <begin position="68"/>
        <end position="91"/>
    </location>
</feature>
<name>A0A8I0KRB2_9ACTO</name>
<evidence type="ECO:0000313" key="3">
    <source>
        <dbReference type="Proteomes" id="UP000627538"/>
    </source>
</evidence>
<dbReference type="Proteomes" id="UP000627538">
    <property type="component" value="Unassembled WGS sequence"/>
</dbReference>
<keyword evidence="1" id="KW-0812">Transmembrane</keyword>
<keyword evidence="1" id="KW-1133">Transmembrane helix</keyword>
<reference evidence="2 3" key="1">
    <citation type="submission" date="2020-08" db="EMBL/GenBank/DDBJ databases">
        <title>Winkia gen. nov., sp. nov., isolated from faeces of the Anser albifrons in China.</title>
        <authorList>
            <person name="Liu Q."/>
        </authorList>
    </citation>
    <scope>NUCLEOTIDE SEQUENCE [LARGE SCALE GENOMIC DNA]</scope>
    <source>
        <strain evidence="2 3">C62</strain>
    </source>
</reference>
<gene>
    <name evidence="2" type="ORF">H8R10_03300</name>
</gene>
<keyword evidence="3" id="KW-1185">Reference proteome</keyword>
<organism evidence="2 3">
    <name type="scientific">Nanchangia anserum</name>
    <dbReference type="NCBI Taxonomy" id="2692125"/>
    <lineage>
        <taxon>Bacteria</taxon>
        <taxon>Bacillati</taxon>
        <taxon>Actinomycetota</taxon>
        <taxon>Actinomycetes</taxon>
        <taxon>Actinomycetales</taxon>
        <taxon>Actinomycetaceae</taxon>
        <taxon>Nanchangia</taxon>
    </lineage>
</organism>
<evidence type="ECO:0008006" key="4">
    <source>
        <dbReference type="Google" id="ProtNLM"/>
    </source>
</evidence>
<proteinExistence type="predicted"/>
<accession>A0A8I0KRB2</accession>
<dbReference type="RefSeq" id="WP_191071322.1">
    <property type="nucleotide sequence ID" value="NZ_CP060506.1"/>
</dbReference>
<keyword evidence="1" id="KW-0472">Membrane</keyword>
<feature type="transmembrane region" description="Helical" evidence="1">
    <location>
        <begin position="12"/>
        <end position="37"/>
    </location>
</feature>
<sequence>MKHLPRALNRTLLFIGSLLLIAAGAALIAAAISAPILRAIRGGMDRFESWYTGIVDRSYVAIGGVQNFSWMTIAWVAIAIILALIALRWIFSQGGGKTKEFQLPASHTDSGDTVPTISFVNALLAGLLEDDRWVSSAKATAWEVKGKTGLAIDVNAYKGADPAHLKDVIDQAIARLDSVLGEKVPVRVHLTTNLRARIGSADRVS</sequence>
<evidence type="ECO:0000313" key="2">
    <source>
        <dbReference type="EMBL" id="MBD3689257.1"/>
    </source>
</evidence>
<evidence type="ECO:0000256" key="1">
    <source>
        <dbReference type="SAM" id="Phobius"/>
    </source>
</evidence>
<protein>
    <recommendedName>
        <fullName evidence="4">Alkaline shock response membrane anchor protein AmaP</fullName>
    </recommendedName>
</protein>